<accession>A0A6B2LZR9</accession>
<proteinExistence type="predicted"/>
<feature type="domain" description="Pyrrolo-quinoline quinone repeat" evidence="2">
    <location>
        <begin position="147"/>
        <end position="389"/>
    </location>
</feature>
<name>A0A6B2LZR9_9BACT</name>
<dbReference type="InterPro" id="IPR015943">
    <property type="entry name" value="WD40/YVTN_repeat-like_dom_sf"/>
</dbReference>
<feature type="domain" description="Pyrrolo-quinoline quinone repeat" evidence="2">
    <location>
        <begin position="604"/>
        <end position="823"/>
    </location>
</feature>
<feature type="signal peptide" evidence="1">
    <location>
        <begin position="1"/>
        <end position="23"/>
    </location>
</feature>
<dbReference type="RefSeq" id="WP_163962620.1">
    <property type="nucleotide sequence ID" value="NZ_JAAGNX010000001.1"/>
</dbReference>
<dbReference type="Proteomes" id="UP000478417">
    <property type="component" value="Unassembled WGS sequence"/>
</dbReference>
<comment type="caution">
    <text evidence="3">The sequence shown here is derived from an EMBL/GenBank/DDBJ whole genome shotgun (WGS) entry which is preliminary data.</text>
</comment>
<gene>
    <name evidence="3" type="ORF">G0Q06_03805</name>
</gene>
<reference evidence="3 4" key="1">
    <citation type="submission" date="2020-02" db="EMBL/GenBank/DDBJ databases">
        <title>Albibacoteraceae fam. nov., the first described family within the subdivision 4 Verrucomicrobia.</title>
        <authorList>
            <person name="Xi F."/>
        </authorList>
    </citation>
    <scope>NUCLEOTIDE SEQUENCE [LARGE SCALE GENOMIC DNA]</scope>
    <source>
        <strain evidence="3 4">CK1056</strain>
    </source>
</reference>
<evidence type="ECO:0000313" key="3">
    <source>
        <dbReference type="EMBL" id="NDV61566.1"/>
    </source>
</evidence>
<dbReference type="EMBL" id="JAAGNX010000001">
    <property type="protein sequence ID" value="NDV61566.1"/>
    <property type="molecule type" value="Genomic_DNA"/>
</dbReference>
<keyword evidence="1" id="KW-0732">Signal</keyword>
<evidence type="ECO:0000313" key="4">
    <source>
        <dbReference type="Proteomes" id="UP000478417"/>
    </source>
</evidence>
<dbReference type="InterPro" id="IPR011047">
    <property type="entry name" value="Quinoprotein_ADH-like_sf"/>
</dbReference>
<dbReference type="SMART" id="SM00564">
    <property type="entry name" value="PQQ"/>
    <property type="match status" value="13"/>
</dbReference>
<organism evidence="3 4">
    <name type="scientific">Oceanipulchritudo coccoides</name>
    <dbReference type="NCBI Taxonomy" id="2706888"/>
    <lineage>
        <taxon>Bacteria</taxon>
        <taxon>Pseudomonadati</taxon>
        <taxon>Verrucomicrobiota</taxon>
        <taxon>Opitutia</taxon>
        <taxon>Puniceicoccales</taxon>
        <taxon>Oceanipulchritudinaceae</taxon>
        <taxon>Oceanipulchritudo</taxon>
    </lineage>
</organism>
<feature type="chain" id="PRO_5025402223" evidence="1">
    <location>
        <begin position="24"/>
        <end position="868"/>
    </location>
</feature>
<dbReference type="AlphaFoldDB" id="A0A6B2LZR9"/>
<dbReference type="InterPro" id="IPR002372">
    <property type="entry name" value="PQQ_rpt_dom"/>
</dbReference>
<dbReference type="Gene3D" id="2.40.10.480">
    <property type="match status" value="3"/>
</dbReference>
<dbReference type="SUPFAM" id="SSF50998">
    <property type="entry name" value="Quinoprotein alcohol dehydrogenase-like"/>
    <property type="match status" value="3"/>
</dbReference>
<keyword evidence="4" id="KW-1185">Reference proteome</keyword>
<protein>
    <submittedName>
        <fullName evidence="3">PQQ-binding-like beta-propeller repeat protein</fullName>
    </submittedName>
</protein>
<sequence length="868" mass="95290">MKLKRYLSLFVLGSLAASPCLHGFQNTGVEEIDSTRQSVLETPTHAGNAIHRQSVLFSWIRHMINRGVDLQSLHEEGYVLAKWGPVHPENYPVLDKAYGKMEALQDEPVFIQEIRGPESAPFSNPTGWPVFGGSQMQSGLSPDPGPMTGEIAWKFPNGHSWYASPSVENGRVYITSPGMRSLLYCLDEATGDVTWKTTQDGLQMYSTPRGASNVLVLNDRIVMRATSGSWEFTDPVRHIFQIDKESGKVLNQVDAGRIDYRRGTTSVTGNEQYIVYPSGRLDLKKKPPTTILQDTVVVKRNNGQRWWEFRVGQLFGELVLHEELIFAGTNKGLLYALNLEGGNRIHWVFNAGSPIRTTPAVDANTVVTTTESGFLVALDRSSGTEIWRTQLNEGNARAFQLFSSPVIHNGKVFIGSATNELYCVDLATGQLLWKATSDDWIRSKPLVLENRLYFATLSGNVTALAFDKNGFEKLWSKGTGHHQLFADLAGNENGILASSSELYLYSLNPLTGDIQWKQSLIECSYENGERILADIVAGGGDFQSPPTVADGIVYIGSPSRFVFAMDSLTGEEIWRFETSGQVSGAPGVQNGRVYFGQQGGNREMYCVDAKTGDPVWSSKVGWVWTSCMPDGAKVFTGTVEGDIIALEPDTGKRLWTHQTNGGIYPAPAVDDKRVYTGSWDGSYYALNKETGLLDWAYSSFGGLPDSAAGVLWQGMFICRTNRELCGLDKNTAKKLWGFSDPRKHLGNTVMNATPSNSGNRTFVSTSIDHDGAALGATLYCIDNSTGEELWHYTGAGGWTGSSCTENTVICGSSTERFVTCLDVAGNPDGTPRIIWRTRIGGILEETIPAISGDMAYLLCTDGYLYAFR</sequence>
<dbReference type="PANTHER" id="PTHR34512:SF30">
    <property type="entry name" value="OUTER MEMBRANE PROTEIN ASSEMBLY FACTOR BAMB"/>
    <property type="match status" value="1"/>
</dbReference>
<evidence type="ECO:0000256" key="1">
    <source>
        <dbReference type="SAM" id="SignalP"/>
    </source>
</evidence>
<evidence type="ECO:0000259" key="2">
    <source>
        <dbReference type="Pfam" id="PF13360"/>
    </source>
</evidence>
<dbReference type="Pfam" id="PF13360">
    <property type="entry name" value="PQQ_2"/>
    <property type="match status" value="2"/>
</dbReference>
<dbReference type="InterPro" id="IPR018391">
    <property type="entry name" value="PQQ_b-propeller_rpt"/>
</dbReference>
<dbReference type="PANTHER" id="PTHR34512">
    <property type="entry name" value="CELL SURFACE PROTEIN"/>
    <property type="match status" value="1"/>
</dbReference>
<dbReference type="Gene3D" id="2.130.10.10">
    <property type="entry name" value="YVTN repeat-like/Quinoprotein amine dehydrogenase"/>
    <property type="match status" value="2"/>
</dbReference>